<evidence type="ECO:0000256" key="3">
    <source>
        <dbReference type="ARBA" id="ARBA00012670"/>
    </source>
</evidence>
<dbReference type="RefSeq" id="WP_111212078.1">
    <property type="nucleotide sequence ID" value="NZ_POTY01000006.1"/>
</dbReference>
<evidence type="ECO:0000256" key="1">
    <source>
        <dbReference type="ARBA" id="ARBA00001462"/>
    </source>
</evidence>
<evidence type="ECO:0000256" key="8">
    <source>
        <dbReference type="ARBA" id="ARBA00023277"/>
    </source>
</evidence>
<evidence type="ECO:0000256" key="10">
    <source>
        <dbReference type="ARBA" id="ARBA00023326"/>
    </source>
</evidence>
<evidence type="ECO:0000256" key="9">
    <source>
        <dbReference type="ARBA" id="ARBA00023295"/>
    </source>
</evidence>
<gene>
    <name evidence="12" type="ORF">C1I95_02350</name>
</gene>
<keyword evidence="10" id="KW-0624">Polysaccharide degradation</keyword>
<sequence length="506" mass="54589">MSAFGRSPSIAPPSRRRRWLPRVVAAGVTAVVVSGVAAAVVSTPAAAATVDTSAWYVLLNRNSGKALDVYNLATNDGARITQWARNNGNQQQWQFVDSGGGYYRLKSRLSGKVLDVYNWSTANGANIVQWTDGNGANQQFRLADSAGGYVRLINRNSNKAVEVQGASTADGGNIVQYDDWGGNNQQWQLVRVDGGTNPTTPPPGTCALPSTYRWTSTGSLANPRSGWVSLKDFTHAPYNGRHLVYATTHDTGTSWGSMNFGLFTNWSDMASASQNAMPFSAVAPTLFYFAPRNIWVLAYQWGGTAFSYRTSSDPTNVNSWSSQQVLFSGSIANSGTGPIDQALIGDSTNMYLFFAGDNGRIYRASMPIGNFPGSFGSTSTIIMTDSTNNLFEGVQVYKIQGENRYLMLVEAIGAQGRYFRSFTATSLGGSWTPQAATESNPFAGKANSGATWTNDISHGELIRSNADQTMTIDPCNLQLLYQGRAPNSGGDYGLLPYRPGLLTLQR</sequence>
<dbReference type="PANTHER" id="PTHR40631">
    <property type="entry name" value="ALPHA-L-ARABINOFURANOSIDASE AXHA-2-RELATED"/>
    <property type="match status" value="1"/>
</dbReference>
<dbReference type="SUPFAM" id="SSF75005">
    <property type="entry name" value="Arabinanase/levansucrase/invertase"/>
    <property type="match status" value="1"/>
</dbReference>
<dbReference type="EC" id="3.2.1.55" evidence="3"/>
<feature type="domain" description="Ricin B lectin" evidence="11">
    <location>
        <begin position="54"/>
        <end position="190"/>
    </location>
</feature>
<comment type="catalytic activity">
    <reaction evidence="1">
        <text>Hydrolysis of terminal non-reducing alpha-L-arabinofuranoside residues in alpha-L-arabinosides.</text>
        <dbReference type="EC" id="3.2.1.55"/>
    </reaction>
</comment>
<dbReference type="InterPro" id="IPR035992">
    <property type="entry name" value="Ricin_B-like_lectins"/>
</dbReference>
<dbReference type="SMART" id="SM00458">
    <property type="entry name" value="RICIN"/>
    <property type="match status" value="1"/>
</dbReference>
<dbReference type="OrthoDB" id="4241492at2"/>
<evidence type="ECO:0000256" key="4">
    <source>
        <dbReference type="ARBA" id="ARBA00022525"/>
    </source>
</evidence>
<evidence type="ECO:0000256" key="2">
    <source>
        <dbReference type="ARBA" id="ARBA00004613"/>
    </source>
</evidence>
<keyword evidence="8" id="KW-0119">Carbohydrate metabolism</keyword>
<comment type="subcellular location">
    <subcellularLocation>
        <location evidence="2">Secreted</location>
    </subcellularLocation>
</comment>
<dbReference type="InterPro" id="IPR005193">
    <property type="entry name" value="GH62_arabinosidase"/>
</dbReference>
<comment type="caution">
    <text evidence="12">The sequence shown here is derived from an EMBL/GenBank/DDBJ whole genome shotgun (WGS) entry which is preliminary data.</text>
</comment>
<dbReference type="Gene3D" id="2.80.10.50">
    <property type="match status" value="3"/>
</dbReference>
<evidence type="ECO:0000256" key="5">
    <source>
        <dbReference type="ARBA" id="ARBA00022651"/>
    </source>
</evidence>
<dbReference type="SUPFAM" id="SSF50370">
    <property type="entry name" value="Ricin B-like lectins"/>
    <property type="match status" value="1"/>
</dbReference>
<evidence type="ECO:0000313" key="13">
    <source>
        <dbReference type="Proteomes" id="UP000248924"/>
    </source>
</evidence>
<evidence type="ECO:0000313" key="12">
    <source>
        <dbReference type="EMBL" id="PZG23881.1"/>
    </source>
</evidence>
<dbReference type="AlphaFoldDB" id="A0A2W2EME0"/>
<dbReference type="Pfam" id="PF03664">
    <property type="entry name" value="Glyco_hydro_62"/>
    <property type="match status" value="1"/>
</dbReference>
<dbReference type="InterPro" id="IPR023296">
    <property type="entry name" value="Glyco_hydro_beta-prop_sf"/>
</dbReference>
<accession>A0A2W2EME0</accession>
<keyword evidence="7" id="KW-0378">Hydrolase</keyword>
<keyword evidence="9" id="KW-0326">Glycosidase</keyword>
<keyword evidence="6" id="KW-0732">Signal</keyword>
<evidence type="ECO:0000256" key="6">
    <source>
        <dbReference type="ARBA" id="ARBA00022729"/>
    </source>
</evidence>
<dbReference type="Proteomes" id="UP000248924">
    <property type="component" value="Unassembled WGS sequence"/>
</dbReference>
<dbReference type="PANTHER" id="PTHR40631:SF1">
    <property type="entry name" value="ALPHA-L-ARABINOFURANOSIDASE AXHA-2-RELATED"/>
    <property type="match status" value="1"/>
</dbReference>
<dbReference type="PROSITE" id="PS50231">
    <property type="entry name" value="RICIN_B_LECTIN"/>
    <property type="match status" value="1"/>
</dbReference>
<dbReference type="GO" id="GO:0046373">
    <property type="term" value="P:L-arabinose metabolic process"/>
    <property type="evidence" value="ECO:0007669"/>
    <property type="project" value="InterPro"/>
</dbReference>
<keyword evidence="13" id="KW-1185">Reference proteome</keyword>
<dbReference type="Pfam" id="PF14200">
    <property type="entry name" value="RicinB_lectin_2"/>
    <property type="match status" value="2"/>
</dbReference>
<reference evidence="12 13" key="1">
    <citation type="submission" date="2018-01" db="EMBL/GenBank/DDBJ databases">
        <title>Draft genome sequence of Jishengella sp. NA12.</title>
        <authorList>
            <person name="Sahin N."/>
            <person name="Ay H."/>
            <person name="Saygin H."/>
        </authorList>
    </citation>
    <scope>NUCLEOTIDE SEQUENCE [LARGE SCALE GENOMIC DNA]</scope>
    <source>
        <strain evidence="12 13">NA12</strain>
    </source>
</reference>
<dbReference type="InterPro" id="IPR000772">
    <property type="entry name" value="Ricin_B_lectin"/>
</dbReference>
<dbReference type="EMBL" id="POTY01000006">
    <property type="protein sequence ID" value="PZG23881.1"/>
    <property type="molecule type" value="Genomic_DNA"/>
</dbReference>
<dbReference type="GO" id="GO:0046556">
    <property type="term" value="F:alpha-L-arabinofuranosidase activity"/>
    <property type="evidence" value="ECO:0007669"/>
    <property type="project" value="UniProtKB-EC"/>
</dbReference>
<proteinExistence type="predicted"/>
<keyword evidence="4" id="KW-0964">Secreted</keyword>
<dbReference type="GO" id="GO:0005576">
    <property type="term" value="C:extracellular region"/>
    <property type="evidence" value="ECO:0007669"/>
    <property type="project" value="UniProtKB-SubCell"/>
</dbReference>
<keyword evidence="5" id="KW-0858">Xylan degradation</keyword>
<dbReference type="GO" id="GO:0045493">
    <property type="term" value="P:xylan catabolic process"/>
    <property type="evidence" value="ECO:0007669"/>
    <property type="project" value="UniProtKB-KW"/>
</dbReference>
<organism evidence="12 13">
    <name type="scientific">Micromonospora craterilacus</name>
    <dbReference type="NCBI Taxonomy" id="1655439"/>
    <lineage>
        <taxon>Bacteria</taxon>
        <taxon>Bacillati</taxon>
        <taxon>Actinomycetota</taxon>
        <taxon>Actinomycetes</taxon>
        <taxon>Micromonosporales</taxon>
        <taxon>Micromonosporaceae</taxon>
        <taxon>Micromonospora</taxon>
    </lineage>
</organism>
<evidence type="ECO:0000259" key="11">
    <source>
        <dbReference type="SMART" id="SM00458"/>
    </source>
</evidence>
<evidence type="ECO:0000256" key="7">
    <source>
        <dbReference type="ARBA" id="ARBA00022801"/>
    </source>
</evidence>
<dbReference type="Gene3D" id="2.115.10.20">
    <property type="entry name" value="Glycosyl hydrolase domain, family 43"/>
    <property type="match status" value="1"/>
</dbReference>
<protein>
    <recommendedName>
        <fullName evidence="3">non-reducing end alpha-L-arabinofuranosidase</fullName>
        <ecNumber evidence="3">3.2.1.55</ecNumber>
    </recommendedName>
</protein>
<name>A0A2W2EME0_9ACTN</name>
<dbReference type="CDD" id="cd08987">
    <property type="entry name" value="GH62"/>
    <property type="match status" value="1"/>
</dbReference>